<feature type="transmembrane region" description="Helical" evidence="5">
    <location>
        <begin position="265"/>
        <end position="287"/>
    </location>
</feature>
<reference evidence="7 8" key="1">
    <citation type="submission" date="2018-03" db="EMBL/GenBank/DDBJ databases">
        <title>Genomic Encyclopedia of Type Strains, Phase III (KMG-III): the genomes of soil and plant-associated and newly described type strains.</title>
        <authorList>
            <person name="Whitman W."/>
        </authorList>
    </citation>
    <scope>NUCLEOTIDE SEQUENCE [LARGE SCALE GENOMIC DNA]</scope>
    <source>
        <strain evidence="7 8">CGMCC 1.12484</strain>
    </source>
</reference>
<feature type="transmembrane region" description="Helical" evidence="5">
    <location>
        <begin position="65"/>
        <end position="84"/>
    </location>
</feature>
<evidence type="ECO:0000256" key="3">
    <source>
        <dbReference type="ARBA" id="ARBA00022989"/>
    </source>
</evidence>
<accession>A0A2T0VD53</accession>
<dbReference type="Gene3D" id="1.20.1250.20">
    <property type="entry name" value="MFS general substrate transporter like domains"/>
    <property type="match status" value="1"/>
</dbReference>
<feature type="transmembrane region" description="Helical" evidence="5">
    <location>
        <begin position="321"/>
        <end position="342"/>
    </location>
</feature>
<dbReference type="PANTHER" id="PTHR23528:SF1">
    <property type="entry name" value="MAJOR FACILITATOR SUPERFAMILY (MFS) PROFILE DOMAIN-CONTAINING PROTEIN"/>
    <property type="match status" value="1"/>
</dbReference>
<keyword evidence="2 5" id="KW-0812">Transmembrane</keyword>
<organism evidence="7 8">
    <name type="scientific">Glaciihabitans tibetensis</name>
    <dbReference type="NCBI Taxonomy" id="1266600"/>
    <lineage>
        <taxon>Bacteria</taxon>
        <taxon>Bacillati</taxon>
        <taxon>Actinomycetota</taxon>
        <taxon>Actinomycetes</taxon>
        <taxon>Micrococcales</taxon>
        <taxon>Microbacteriaceae</taxon>
        <taxon>Glaciihabitans</taxon>
    </lineage>
</organism>
<feature type="transmembrane region" description="Helical" evidence="5">
    <location>
        <begin position="182"/>
        <end position="200"/>
    </location>
</feature>
<evidence type="ECO:0000259" key="6">
    <source>
        <dbReference type="PROSITE" id="PS50850"/>
    </source>
</evidence>
<dbReference type="InterPro" id="IPR036259">
    <property type="entry name" value="MFS_trans_sf"/>
</dbReference>
<gene>
    <name evidence="7" type="ORF">B0I08_105239</name>
</gene>
<dbReference type="Proteomes" id="UP000237983">
    <property type="component" value="Unassembled WGS sequence"/>
</dbReference>
<dbReference type="PROSITE" id="PS50850">
    <property type="entry name" value="MFS"/>
    <property type="match status" value="1"/>
</dbReference>
<feature type="transmembrane region" description="Helical" evidence="5">
    <location>
        <begin position="23"/>
        <end position="45"/>
    </location>
</feature>
<keyword evidence="4 5" id="KW-0472">Membrane</keyword>
<dbReference type="SUPFAM" id="SSF103473">
    <property type="entry name" value="MFS general substrate transporter"/>
    <property type="match status" value="1"/>
</dbReference>
<evidence type="ECO:0000313" key="8">
    <source>
        <dbReference type="Proteomes" id="UP000237983"/>
    </source>
</evidence>
<evidence type="ECO:0000256" key="4">
    <source>
        <dbReference type="ARBA" id="ARBA00023136"/>
    </source>
</evidence>
<keyword evidence="3 5" id="KW-1133">Transmembrane helix</keyword>
<feature type="transmembrane region" description="Helical" evidence="5">
    <location>
        <begin position="96"/>
        <end position="116"/>
    </location>
</feature>
<dbReference type="RefSeq" id="WP_219905648.1">
    <property type="nucleotide sequence ID" value="NZ_PVTL01000005.1"/>
</dbReference>
<keyword evidence="8" id="KW-1185">Reference proteome</keyword>
<dbReference type="GO" id="GO:0005886">
    <property type="term" value="C:plasma membrane"/>
    <property type="evidence" value="ECO:0007669"/>
    <property type="project" value="UniProtKB-SubCell"/>
</dbReference>
<feature type="domain" description="Major facilitator superfamily (MFS) profile" evidence="6">
    <location>
        <begin position="20"/>
        <end position="410"/>
    </location>
</feature>
<dbReference type="PANTHER" id="PTHR23528">
    <property type="match status" value="1"/>
</dbReference>
<feature type="transmembrane region" description="Helical" evidence="5">
    <location>
        <begin position="154"/>
        <end position="176"/>
    </location>
</feature>
<feature type="transmembrane region" description="Helical" evidence="5">
    <location>
        <begin position="387"/>
        <end position="406"/>
    </location>
</feature>
<feature type="transmembrane region" description="Helical" evidence="5">
    <location>
        <begin position="122"/>
        <end position="142"/>
    </location>
</feature>
<evidence type="ECO:0000256" key="1">
    <source>
        <dbReference type="ARBA" id="ARBA00004651"/>
    </source>
</evidence>
<comment type="subcellular location">
    <subcellularLocation>
        <location evidence="1">Cell membrane</location>
        <topology evidence="1">Multi-pass membrane protein</topology>
    </subcellularLocation>
</comment>
<dbReference type="GO" id="GO:0022857">
    <property type="term" value="F:transmembrane transporter activity"/>
    <property type="evidence" value="ECO:0007669"/>
    <property type="project" value="InterPro"/>
</dbReference>
<evidence type="ECO:0000256" key="5">
    <source>
        <dbReference type="SAM" id="Phobius"/>
    </source>
</evidence>
<feature type="transmembrane region" description="Helical" evidence="5">
    <location>
        <begin position="354"/>
        <end position="375"/>
    </location>
</feature>
<evidence type="ECO:0000256" key="2">
    <source>
        <dbReference type="ARBA" id="ARBA00022692"/>
    </source>
</evidence>
<proteinExistence type="predicted"/>
<dbReference type="EMBL" id="PVTL01000005">
    <property type="protein sequence ID" value="PRY68074.1"/>
    <property type="molecule type" value="Genomic_DNA"/>
</dbReference>
<feature type="transmembrane region" description="Helical" evidence="5">
    <location>
        <begin position="229"/>
        <end position="253"/>
    </location>
</feature>
<evidence type="ECO:0000313" key="7">
    <source>
        <dbReference type="EMBL" id="PRY68074.1"/>
    </source>
</evidence>
<dbReference type="InterPro" id="IPR011701">
    <property type="entry name" value="MFS"/>
</dbReference>
<dbReference type="AlphaFoldDB" id="A0A2T0VD53"/>
<feature type="transmembrane region" description="Helical" evidence="5">
    <location>
        <begin position="296"/>
        <end position="315"/>
    </location>
</feature>
<name>A0A2T0VD53_9MICO</name>
<dbReference type="InterPro" id="IPR020846">
    <property type="entry name" value="MFS_dom"/>
</dbReference>
<sequence length="410" mass="41878">MSVEASTTDGAEKAAPAVSRRWIVAYVLAMVGVAAGWFGPIQILLPAQSARFAGDGGKELALAMVTAYGALVALVANPLWGVVSDRVPSRWGRRRPVFLAGTAVGVVGLVVLGVATDVAWMTVGWVIVQLGLSGPLAALAAMIADGVPERQRGLVGSLFGVAQTLGVVAGTAVAVLAGEGSIGYFALAIAVPALGVALMLQAEAPTPPRPPGALAAGFARGLRPSRDFVWAWIVRLLLNLVNALVILYLYYFLADGVGVDEPGTWVLILTLVNVLVAATVASVGGVLSDRWQRRRAFVVVGAVVLAGGSIVMALVPNTTAVLVATVLIGVGWGAYVSVDMAIMTQVLPAEGTRATMLGVANVASALPQVLAPVLAAPVVTMLGGYPSLYGAVAVIALLALVALSRVRSIT</sequence>
<protein>
    <submittedName>
        <fullName evidence="7">MFS transporter</fullName>
    </submittedName>
</protein>
<comment type="caution">
    <text evidence="7">The sequence shown here is derived from an EMBL/GenBank/DDBJ whole genome shotgun (WGS) entry which is preliminary data.</text>
</comment>
<dbReference type="Pfam" id="PF07690">
    <property type="entry name" value="MFS_1"/>
    <property type="match status" value="1"/>
</dbReference>